<dbReference type="NCBIfam" id="TIGR01537">
    <property type="entry name" value="portal_HK97"/>
    <property type="match status" value="1"/>
</dbReference>
<gene>
    <name evidence="1" type="ORF">HK107_11730</name>
</gene>
<accession>A0A7Y3RN08</accession>
<proteinExistence type="predicted"/>
<sequence>MLKRLIRKEGPAEAKGTSLATLIALHGAGEPGGAVPAPSFTGNVVAYRSIRMIAEAAASVPLQVREGGEVLADGTLCYLLDCPNPDQSGTELLEEIYGHLQTHGNAYIERLDNDGDPRALFSVHPETVEVTEDGYRQRLKRGERMIRPDVTGRSPLLHLALWQPQGGRRGHAPLSTAREAIHLHNAAGAWNRQLLDNAARPSGALIHRAKEAGGHLTPEQFDRLRAELDQSFAGPRGAGRPLLLDGGLDWRPMGMTPAEMDFQNLKHSAARDIALAFGVPPMLLGIPGDNTYANYREANLAFWRQTVLPLVKKVSGALSGWLEPGRMQRVEPNLAALEALAPERSSRLDRIAAADFLSDAEKRAAFGYPPQEGGAR</sequence>
<dbReference type="Proteomes" id="UP000536835">
    <property type="component" value="Unassembled WGS sequence"/>
</dbReference>
<evidence type="ECO:0000313" key="2">
    <source>
        <dbReference type="Proteomes" id="UP000536835"/>
    </source>
</evidence>
<reference evidence="1 2" key="1">
    <citation type="submission" date="2020-05" db="EMBL/GenBank/DDBJ databases">
        <title>Parvularcula mediterraneae sp. nov., isolated from polypropylene straw from shallow seawater of the seashore of Laganas in Zakynthos island, Greece.</title>
        <authorList>
            <person name="Szabo I."/>
            <person name="Al-Omari J."/>
            <person name="Rado J."/>
            <person name="Szerdahelyi G.S."/>
        </authorList>
    </citation>
    <scope>NUCLEOTIDE SEQUENCE [LARGE SCALE GENOMIC DNA]</scope>
    <source>
        <strain evidence="1 2">ZS-1/3</strain>
    </source>
</reference>
<evidence type="ECO:0000313" key="1">
    <source>
        <dbReference type="EMBL" id="NNU16990.1"/>
    </source>
</evidence>
<dbReference type="InterPro" id="IPR006944">
    <property type="entry name" value="Phage/GTA_portal"/>
</dbReference>
<dbReference type="Pfam" id="PF04860">
    <property type="entry name" value="Phage_portal"/>
    <property type="match status" value="1"/>
</dbReference>
<dbReference type="InterPro" id="IPR006427">
    <property type="entry name" value="Portal_HK97"/>
</dbReference>
<keyword evidence="2" id="KW-1185">Reference proteome</keyword>
<protein>
    <submittedName>
        <fullName evidence="1">Phage portal protein</fullName>
    </submittedName>
</protein>
<dbReference type="AlphaFoldDB" id="A0A7Y3RN08"/>
<organism evidence="1 2">
    <name type="scientific">Parvularcula mediterranea</name>
    <dbReference type="NCBI Taxonomy" id="2732508"/>
    <lineage>
        <taxon>Bacteria</taxon>
        <taxon>Pseudomonadati</taxon>
        <taxon>Pseudomonadota</taxon>
        <taxon>Alphaproteobacteria</taxon>
        <taxon>Parvularculales</taxon>
        <taxon>Parvularculaceae</taxon>
        <taxon>Parvularcula</taxon>
    </lineage>
</organism>
<dbReference type="RefSeq" id="WP_173199983.1">
    <property type="nucleotide sequence ID" value="NZ_JABFCX010000003.1"/>
</dbReference>
<comment type="caution">
    <text evidence="1">The sequence shown here is derived from an EMBL/GenBank/DDBJ whole genome shotgun (WGS) entry which is preliminary data.</text>
</comment>
<dbReference type="EMBL" id="JABFCX010000003">
    <property type="protein sequence ID" value="NNU16990.1"/>
    <property type="molecule type" value="Genomic_DNA"/>
</dbReference>
<name>A0A7Y3RN08_9PROT</name>